<keyword evidence="3" id="KW-1185">Reference proteome</keyword>
<evidence type="ECO:0000313" key="2">
    <source>
        <dbReference type="EMBL" id="GAA5414381.1"/>
    </source>
</evidence>
<protein>
    <submittedName>
        <fullName evidence="2">Uncharacterized protein</fullName>
    </submittedName>
</protein>
<keyword evidence="1" id="KW-0732">Signal</keyword>
<gene>
    <name evidence="2" type="ORF">UREOM_0920</name>
</gene>
<proteinExistence type="predicted"/>
<reference evidence="2" key="1">
    <citation type="submission" date="2024-02" db="EMBL/GenBank/DDBJ databases">
        <title>Draft genome sequence of new strains in genus Ureaplasma.</title>
        <authorList>
            <person name="Nakajima Y."/>
            <person name="Segawa T."/>
        </authorList>
    </citation>
    <scope>NUCLEOTIDE SEQUENCE [LARGE SCALE GENOMIC DNA]</scope>
    <source>
        <strain evidence="2">OM1</strain>
    </source>
</reference>
<evidence type="ECO:0000313" key="3">
    <source>
        <dbReference type="Proteomes" id="UP001449582"/>
    </source>
</evidence>
<dbReference type="RefSeq" id="WP_353289546.1">
    <property type="nucleotide sequence ID" value="NZ_BAABQM010000001.1"/>
</dbReference>
<name>A0ABP9U4U5_9BACT</name>
<accession>A0ABP9U4U5</accession>
<feature type="signal peptide" evidence="1">
    <location>
        <begin position="1"/>
        <end position="23"/>
    </location>
</feature>
<dbReference type="Proteomes" id="UP001449582">
    <property type="component" value="Unassembled WGS sequence"/>
</dbReference>
<organism evidence="2 3">
    <name type="scientific">Ureaplasma ceti</name>
    <dbReference type="NCBI Taxonomy" id="3119530"/>
    <lineage>
        <taxon>Bacteria</taxon>
        <taxon>Bacillati</taxon>
        <taxon>Mycoplasmatota</taxon>
        <taxon>Mycoplasmoidales</taxon>
        <taxon>Mycoplasmoidaceae</taxon>
        <taxon>Ureaplasma</taxon>
    </lineage>
</organism>
<sequence length="563" mass="63180">MKQLSKNLKISFAALGVALTATAIVVPSVVCTQTNHVQAKVQQDSNWLRMAQPADFFSFGGFFNHVKSEWHHFTSEVHHDFDKTATTMKQHFHKLQQEIAIKSVALKNSFNHVEHEFQQWFKQAPTEFEHAKTSMAHELNRMSQQTAELLKSAEAATVNFAQHAPADAHKTIEQLRTSVNSILTNLGLNSVAGLKHDGHVIARATKAEAQHLVNQLKSLVTFFKDLQKSVQNASYDRTSQVWTLPWQVNHDNKTIIIPLKFFSLTNHVLSQQQKNQYLLNDFASVINRLDLLNVSHTKLADLGTVLTLIKEFDNKEVVKNNYFVEDMGKVLEYYDYMTGPKSPLNNTFVKTAVKALLTAYPEAGAMLSFMNLAMNGISHGLHYYSEASNEFNTIMQALNHDAVINTKTGTVTFPISLGSGETAAHATITMDGFNKVSVKEANQQLANCITAMFDVLHLSVKGTKYVNIPHEIQAKEAWVQSFSTYLNQKLVQYENGNMFEAWMANKELKPVVTQITKMVNQTISAIDNEINFDPQQGKIGLTFQVGEGVNVAYAHLDIYGFNK</sequence>
<feature type="chain" id="PRO_5045746483" evidence="1">
    <location>
        <begin position="24"/>
        <end position="563"/>
    </location>
</feature>
<evidence type="ECO:0000256" key="1">
    <source>
        <dbReference type="SAM" id="SignalP"/>
    </source>
</evidence>
<dbReference type="EMBL" id="BAABQM010000001">
    <property type="protein sequence ID" value="GAA5414381.1"/>
    <property type="molecule type" value="Genomic_DNA"/>
</dbReference>
<comment type="caution">
    <text evidence="2">The sequence shown here is derived from an EMBL/GenBank/DDBJ whole genome shotgun (WGS) entry which is preliminary data.</text>
</comment>